<dbReference type="GO" id="GO:0004764">
    <property type="term" value="F:shikimate 3-dehydrogenase (NADP+) activity"/>
    <property type="evidence" value="ECO:0007669"/>
    <property type="project" value="UniProtKB-EC"/>
</dbReference>
<evidence type="ECO:0000313" key="14">
    <source>
        <dbReference type="EMBL" id="GAK52309.1"/>
    </source>
</evidence>
<keyword evidence="5 11" id="KW-0547">Nucleotide-binding</keyword>
<dbReference type="SUPFAM" id="SSF51735">
    <property type="entry name" value="NAD(P)-binding Rossmann-fold domains"/>
    <property type="match status" value="1"/>
</dbReference>
<dbReference type="PRINTS" id="PR01100">
    <property type="entry name" value="SHIKIMTKNASE"/>
</dbReference>
<dbReference type="GO" id="GO:0004765">
    <property type="term" value="F:shikimate kinase activity"/>
    <property type="evidence" value="ECO:0007669"/>
    <property type="project" value="UniProtKB-UniRule"/>
</dbReference>
<evidence type="ECO:0000256" key="10">
    <source>
        <dbReference type="ARBA" id="ARBA00049442"/>
    </source>
</evidence>
<evidence type="ECO:0000256" key="8">
    <source>
        <dbReference type="ARBA" id="ARBA00023141"/>
    </source>
</evidence>
<dbReference type="GO" id="GO:0009423">
    <property type="term" value="P:chorismate biosynthetic process"/>
    <property type="evidence" value="ECO:0007669"/>
    <property type="project" value="UniProtKB-UniRule"/>
</dbReference>
<dbReference type="GO" id="GO:0005737">
    <property type="term" value="C:cytoplasm"/>
    <property type="evidence" value="ECO:0007669"/>
    <property type="project" value="UniProtKB-SubCell"/>
</dbReference>
<comment type="cofactor">
    <cofactor evidence="11">
        <name>Mg(2+)</name>
        <dbReference type="ChEBI" id="CHEBI:18420"/>
    </cofactor>
    <text evidence="11">Binds 1 Mg(2+) ion per subunit.</text>
</comment>
<comment type="subunit">
    <text evidence="11">Monomer.</text>
</comment>
<evidence type="ECO:0000259" key="13">
    <source>
        <dbReference type="Pfam" id="PF08501"/>
    </source>
</evidence>
<feature type="binding site" evidence="11">
    <location>
        <position position="346"/>
    </location>
    <ligand>
        <name>substrate</name>
    </ligand>
</feature>
<keyword evidence="7 11" id="KW-0067">ATP-binding</keyword>
<dbReference type="CDD" id="cd01065">
    <property type="entry name" value="NAD_bind_Shikimate_DH"/>
    <property type="match status" value="1"/>
</dbReference>
<protein>
    <recommendedName>
        <fullName evidence="11">Shikimate kinase</fullName>
        <shortName evidence="11">SK</shortName>
        <ecNumber evidence="11">2.7.1.71</ecNumber>
    </recommendedName>
</protein>
<dbReference type="Pfam" id="PF01488">
    <property type="entry name" value="Shikimate_DH"/>
    <property type="match status" value="1"/>
</dbReference>
<evidence type="ECO:0000256" key="9">
    <source>
        <dbReference type="ARBA" id="ARBA00048567"/>
    </source>
</evidence>
<dbReference type="EMBL" id="DF820458">
    <property type="protein sequence ID" value="GAK52309.1"/>
    <property type="molecule type" value="Genomic_DNA"/>
</dbReference>
<gene>
    <name evidence="11" type="primary">aroK</name>
    <name evidence="14" type="ORF">U14_03560</name>
</gene>
<keyword evidence="11" id="KW-0460">Magnesium</keyword>
<dbReference type="Gene3D" id="3.40.50.10860">
    <property type="entry name" value="Leucine Dehydrogenase, chain A, domain 1"/>
    <property type="match status" value="1"/>
</dbReference>
<sequence>MKLFAVFGNPILHSRSPQLWNAAFNARGIDAHYFRINPLDAEHAARLIREIPLDGCNVTTPYKDELFASLDECDDSVAQLHAVNTIKYENRRLRGWNTDMYGVVNSLREDGIQFHGKKIVILGAGGAARAAVYGLLKANAGEIVLLNRTYEKAVAVAEQLGCRAAYASRSKTELQDADVLISCIPANKRIIKPEWLHPGLAVLDANYASHSLLLEDANAVGCHIISGLNWLVHQAVPAFEHLLGVAPEQDMKMTMQQLFANPSSRLHAKSISFIGFMGTGKTTVGKAFAELTGKEFIDTDALIEQRAGMTIPDIFQQHGEAHFRSIERTVFDALDFSTEKIISCGGGAVVNEENRRCLTANTTVIWLWTELHALLNRMDTTNRPLFHVDDVEAKARELLTRRIPIYAQAADMMIVNEKISAASLAKKIYGEIYPTSGD</sequence>
<evidence type="ECO:0000256" key="7">
    <source>
        <dbReference type="ARBA" id="ARBA00022840"/>
    </source>
</evidence>
<dbReference type="InterPro" id="IPR027417">
    <property type="entry name" value="P-loop_NTPase"/>
</dbReference>
<dbReference type="SUPFAM" id="SSF52540">
    <property type="entry name" value="P-loop containing nucleoside triphosphate hydrolases"/>
    <property type="match status" value="1"/>
</dbReference>
<reference evidence="14 15" key="1">
    <citation type="journal article" date="2015" name="PeerJ">
        <title>First genomic representation of candidate bacterial phylum KSB3 points to enhanced environmental sensing as a trigger of wastewater bulking.</title>
        <authorList>
            <person name="Sekiguchi Y."/>
            <person name="Ohashi A."/>
            <person name="Parks D.H."/>
            <person name="Yamauchi T."/>
            <person name="Tyson G.W."/>
            <person name="Hugenholtz P."/>
        </authorList>
    </citation>
    <scope>NUCLEOTIDE SEQUENCE [LARGE SCALE GENOMIC DNA]</scope>
</reference>
<dbReference type="Proteomes" id="UP000030700">
    <property type="component" value="Unassembled WGS sequence"/>
</dbReference>
<accession>A0A081BPJ3</accession>
<evidence type="ECO:0000256" key="3">
    <source>
        <dbReference type="ARBA" id="ARBA00022605"/>
    </source>
</evidence>
<comment type="catalytic activity">
    <reaction evidence="10">
        <text>shikimate + NADP(+) = 3-dehydroshikimate + NADPH + H(+)</text>
        <dbReference type="Rhea" id="RHEA:17737"/>
        <dbReference type="ChEBI" id="CHEBI:15378"/>
        <dbReference type="ChEBI" id="CHEBI:16630"/>
        <dbReference type="ChEBI" id="CHEBI:36208"/>
        <dbReference type="ChEBI" id="CHEBI:57783"/>
        <dbReference type="ChEBI" id="CHEBI:58349"/>
        <dbReference type="EC" id="1.1.1.25"/>
    </reaction>
</comment>
<proteinExistence type="inferred from homology"/>
<comment type="caution">
    <text evidence="11">Lacks conserved residue(s) required for the propagation of feature annotation.</text>
</comment>
<dbReference type="HOGENOM" id="CLU_033897_0_0_0"/>
<evidence type="ECO:0000256" key="4">
    <source>
        <dbReference type="ARBA" id="ARBA00022679"/>
    </source>
</evidence>
<evidence type="ECO:0000256" key="2">
    <source>
        <dbReference type="ARBA" id="ARBA00004871"/>
    </source>
</evidence>
<feature type="binding site" evidence="11">
    <location>
        <position position="282"/>
    </location>
    <ligand>
        <name>Mg(2+)</name>
        <dbReference type="ChEBI" id="CHEBI:18420"/>
    </ligand>
</feature>
<dbReference type="AlphaFoldDB" id="A0A081BPJ3"/>
<dbReference type="InterPro" id="IPR036291">
    <property type="entry name" value="NAD(P)-bd_dom_sf"/>
</dbReference>
<dbReference type="InterPro" id="IPR023000">
    <property type="entry name" value="Shikimate_kinase_CS"/>
</dbReference>
<keyword evidence="11" id="KW-0479">Metal-binding</keyword>
<keyword evidence="4 11" id="KW-0808">Transferase</keyword>
<comment type="similarity">
    <text evidence="11">Belongs to the shikimate kinase family.</text>
</comment>
<keyword evidence="3 11" id="KW-0028">Amino-acid biosynthesis</keyword>
<comment type="function">
    <text evidence="11">Catalyzes the specific phosphorylation of the 3-hydroxyl group of shikimic acid using ATP as a cosubstrate.</text>
</comment>
<comment type="catalytic activity">
    <reaction evidence="9 11">
        <text>shikimate + ATP = 3-phosphoshikimate + ADP + H(+)</text>
        <dbReference type="Rhea" id="RHEA:13121"/>
        <dbReference type="ChEBI" id="CHEBI:15378"/>
        <dbReference type="ChEBI" id="CHEBI:30616"/>
        <dbReference type="ChEBI" id="CHEBI:36208"/>
        <dbReference type="ChEBI" id="CHEBI:145989"/>
        <dbReference type="ChEBI" id="CHEBI:456216"/>
        <dbReference type="EC" id="2.7.1.71"/>
    </reaction>
</comment>
<dbReference type="InterPro" id="IPR000623">
    <property type="entry name" value="Shikimate_kinase/TSH1"/>
</dbReference>
<dbReference type="InterPro" id="IPR022893">
    <property type="entry name" value="Shikimate_DH_fam"/>
</dbReference>
<name>A0A081BPJ3_9BACT</name>
<dbReference type="GO" id="GO:0019632">
    <property type="term" value="P:shikimate metabolic process"/>
    <property type="evidence" value="ECO:0007669"/>
    <property type="project" value="TreeGrafter"/>
</dbReference>
<feature type="binding site" evidence="11">
    <location>
        <begin position="278"/>
        <end position="283"/>
    </location>
    <ligand>
        <name>ATP</name>
        <dbReference type="ChEBI" id="CHEBI:30616"/>
    </ligand>
</feature>
<evidence type="ECO:0000256" key="6">
    <source>
        <dbReference type="ARBA" id="ARBA00022777"/>
    </source>
</evidence>
<keyword evidence="15" id="KW-1185">Reference proteome</keyword>
<evidence type="ECO:0000313" key="15">
    <source>
        <dbReference type="Proteomes" id="UP000030700"/>
    </source>
</evidence>
<dbReference type="GO" id="GO:0008652">
    <property type="term" value="P:amino acid biosynthetic process"/>
    <property type="evidence" value="ECO:0007669"/>
    <property type="project" value="UniProtKB-KW"/>
</dbReference>
<dbReference type="HAMAP" id="MF_00109">
    <property type="entry name" value="Shikimate_kinase"/>
    <property type="match status" value="1"/>
</dbReference>
<dbReference type="PANTHER" id="PTHR21089">
    <property type="entry name" value="SHIKIMATE DEHYDROGENASE"/>
    <property type="match status" value="1"/>
</dbReference>
<dbReference type="InterPro" id="IPR006151">
    <property type="entry name" value="Shikm_DH/Glu-tRNA_Rdtase"/>
</dbReference>
<dbReference type="GO" id="GO:0009073">
    <property type="term" value="P:aromatic amino acid family biosynthetic process"/>
    <property type="evidence" value="ECO:0007669"/>
    <property type="project" value="UniProtKB-KW"/>
</dbReference>
<evidence type="ECO:0000259" key="12">
    <source>
        <dbReference type="Pfam" id="PF01488"/>
    </source>
</evidence>
<evidence type="ECO:0000256" key="1">
    <source>
        <dbReference type="ARBA" id="ARBA00004842"/>
    </source>
</evidence>
<feature type="binding site" evidence="11">
    <location>
        <position position="324"/>
    </location>
    <ligand>
        <name>substrate</name>
    </ligand>
</feature>
<dbReference type="SUPFAM" id="SSF53223">
    <property type="entry name" value="Aminoacid dehydrogenase-like, N-terminal domain"/>
    <property type="match status" value="1"/>
</dbReference>
<feature type="domain" description="Shikimate dehydrogenase substrate binding N-terminal" evidence="13">
    <location>
        <begin position="6"/>
        <end position="86"/>
    </location>
</feature>
<feature type="binding site" evidence="11">
    <location>
        <position position="402"/>
    </location>
    <ligand>
        <name>substrate</name>
    </ligand>
</feature>
<dbReference type="PANTHER" id="PTHR21089:SF1">
    <property type="entry name" value="BIFUNCTIONAL 3-DEHYDROQUINATE DEHYDRATASE_SHIKIMATE DEHYDROGENASE, CHLOROPLASTIC"/>
    <property type="match status" value="1"/>
</dbReference>
<dbReference type="InterPro" id="IPR013708">
    <property type="entry name" value="Shikimate_DH-bd_N"/>
</dbReference>
<keyword evidence="6 11" id="KW-0418">Kinase</keyword>
<comment type="subcellular location">
    <subcellularLocation>
        <location evidence="11">Cytoplasm</location>
    </subcellularLocation>
</comment>
<organism evidence="14 15">
    <name type="scientific">Candidatus Moduliflexus flocculans</name>
    <dbReference type="NCBI Taxonomy" id="1499966"/>
    <lineage>
        <taxon>Bacteria</taxon>
        <taxon>Candidatus Moduliflexota</taxon>
        <taxon>Candidatus Moduliflexia</taxon>
        <taxon>Candidatus Moduliflexales</taxon>
        <taxon>Candidatus Moduliflexaceae</taxon>
    </lineage>
</organism>
<evidence type="ECO:0000256" key="11">
    <source>
        <dbReference type="HAMAP-Rule" id="MF_00109"/>
    </source>
</evidence>
<dbReference type="GO" id="GO:0000287">
    <property type="term" value="F:magnesium ion binding"/>
    <property type="evidence" value="ECO:0007669"/>
    <property type="project" value="UniProtKB-UniRule"/>
</dbReference>
<dbReference type="InterPro" id="IPR031322">
    <property type="entry name" value="Shikimate/glucono_kinase"/>
</dbReference>
<dbReference type="Gene3D" id="3.40.50.300">
    <property type="entry name" value="P-loop containing nucleotide triphosphate hydrolases"/>
    <property type="match status" value="1"/>
</dbReference>
<dbReference type="Pfam" id="PF08501">
    <property type="entry name" value="Shikimate_dh_N"/>
    <property type="match status" value="1"/>
</dbReference>
<dbReference type="InterPro" id="IPR046346">
    <property type="entry name" value="Aminoacid_DH-like_N_sf"/>
</dbReference>
<comment type="pathway">
    <text evidence="1 11">Metabolic intermediate biosynthesis; chorismate biosynthesis; chorismate from D-erythrose 4-phosphate and phosphoenolpyruvate: step 5/7.</text>
</comment>
<dbReference type="Gene3D" id="3.40.50.720">
    <property type="entry name" value="NAD(P)-binding Rossmann-like Domain"/>
    <property type="match status" value="1"/>
</dbReference>
<dbReference type="UniPathway" id="UPA00053">
    <property type="reaction ID" value="UER00087"/>
</dbReference>
<dbReference type="CDD" id="cd00464">
    <property type="entry name" value="SK"/>
    <property type="match status" value="1"/>
</dbReference>
<keyword evidence="11" id="KW-0963">Cytoplasm</keyword>
<dbReference type="EC" id="2.7.1.71" evidence="11"/>
<dbReference type="GO" id="GO:0005524">
    <property type="term" value="F:ATP binding"/>
    <property type="evidence" value="ECO:0007669"/>
    <property type="project" value="UniProtKB-UniRule"/>
</dbReference>
<feature type="binding site" evidence="11">
    <location>
        <position position="300"/>
    </location>
    <ligand>
        <name>substrate</name>
    </ligand>
</feature>
<dbReference type="Pfam" id="PF01202">
    <property type="entry name" value="SKI"/>
    <property type="match status" value="1"/>
</dbReference>
<keyword evidence="8 11" id="KW-0057">Aromatic amino acid biosynthesis</keyword>
<dbReference type="PROSITE" id="PS01128">
    <property type="entry name" value="SHIKIMATE_KINASE"/>
    <property type="match status" value="1"/>
</dbReference>
<comment type="pathway">
    <text evidence="2">Metabolic intermediate biosynthesis; chorismate biosynthesis; chorismate from D-erythrose 4-phosphate and phosphoenolpyruvate: step 4/7.</text>
</comment>
<evidence type="ECO:0000256" key="5">
    <source>
        <dbReference type="ARBA" id="ARBA00022741"/>
    </source>
</evidence>
<feature type="binding site" evidence="11">
    <location>
        <position position="383"/>
    </location>
    <ligand>
        <name>ATP</name>
        <dbReference type="ChEBI" id="CHEBI:30616"/>
    </ligand>
</feature>
<feature type="domain" description="Quinate/shikimate 5-dehydrogenase/glutamyl-tRNA reductase" evidence="12">
    <location>
        <begin position="113"/>
        <end position="198"/>
    </location>
</feature>
<dbReference type="STRING" id="1499966.U14_03560"/>